<dbReference type="PANTHER" id="PTHR38009">
    <property type="entry name" value="CONSERVED HYPOTHETICAL PHAGE TAIL PROTEIN"/>
    <property type="match status" value="1"/>
</dbReference>
<dbReference type="EMBL" id="BSPD01000091">
    <property type="protein sequence ID" value="GLS27846.1"/>
    <property type="molecule type" value="Genomic_DNA"/>
</dbReference>
<comment type="caution">
    <text evidence="1">The sequence shown here is derived from an EMBL/GenBank/DDBJ whole genome shotgun (WGS) entry which is preliminary data.</text>
</comment>
<proteinExistence type="predicted"/>
<sequence length="181" mass="20053">MSEFVPFRFRVSLYQSDNNHLLCSGHFSEVTGFEVTMEPKTLNEGGRNWGELQRIGITKFAPMILKRGVTTMNDLWSWFDATTRGANYGYRLHGEIEVLGNPTAVQRTSGSNNKTELKTQEQVVMTWKLAGVLPTKFKGPDLNSTANQVAIEEVHLVHEGLELERAAPAPADDTSSGGQTP</sequence>
<dbReference type="AlphaFoldDB" id="A0AA37WQ99"/>
<evidence type="ECO:0008006" key="3">
    <source>
        <dbReference type="Google" id="ProtNLM"/>
    </source>
</evidence>
<organism evidence="1 2">
    <name type="scientific">Marinibactrum halimedae</name>
    <dbReference type="NCBI Taxonomy" id="1444977"/>
    <lineage>
        <taxon>Bacteria</taxon>
        <taxon>Pseudomonadati</taxon>
        <taxon>Pseudomonadota</taxon>
        <taxon>Gammaproteobacteria</taxon>
        <taxon>Cellvibrionales</taxon>
        <taxon>Cellvibrionaceae</taxon>
        <taxon>Marinibactrum</taxon>
    </lineage>
</organism>
<protein>
    <recommendedName>
        <fullName evidence="3">Phage tail protein</fullName>
    </recommendedName>
</protein>
<name>A0AA37WQ99_9GAMM</name>
<dbReference type="GO" id="GO:0005198">
    <property type="term" value="F:structural molecule activity"/>
    <property type="evidence" value="ECO:0007669"/>
    <property type="project" value="InterPro"/>
</dbReference>
<evidence type="ECO:0000313" key="1">
    <source>
        <dbReference type="EMBL" id="GLS27846.1"/>
    </source>
</evidence>
<gene>
    <name evidence="1" type="ORF">GCM10007877_35650</name>
</gene>
<dbReference type="RefSeq" id="WP_232595214.1">
    <property type="nucleotide sequence ID" value="NZ_BSPD01000091.1"/>
</dbReference>
<accession>A0AA37WQ99</accession>
<dbReference type="Pfam" id="PF06841">
    <property type="entry name" value="Phage_T4_gp19"/>
    <property type="match status" value="1"/>
</dbReference>
<dbReference type="InterPro" id="IPR010667">
    <property type="entry name" value="Phage_T4_Gp19"/>
</dbReference>
<keyword evidence="2" id="KW-1185">Reference proteome</keyword>
<dbReference type="Proteomes" id="UP001156870">
    <property type="component" value="Unassembled WGS sequence"/>
</dbReference>
<dbReference type="NCBIfam" id="TIGR02241">
    <property type="entry name" value="conserved hypothetical phage tail region protein"/>
    <property type="match status" value="1"/>
</dbReference>
<dbReference type="InterPro" id="IPR011747">
    <property type="entry name" value="CHP02241"/>
</dbReference>
<evidence type="ECO:0000313" key="2">
    <source>
        <dbReference type="Proteomes" id="UP001156870"/>
    </source>
</evidence>
<reference evidence="1 2" key="1">
    <citation type="journal article" date="2014" name="Int. J. Syst. Evol. Microbiol.">
        <title>Complete genome sequence of Corynebacterium casei LMG S-19264T (=DSM 44701T), isolated from a smear-ripened cheese.</title>
        <authorList>
            <consortium name="US DOE Joint Genome Institute (JGI-PGF)"/>
            <person name="Walter F."/>
            <person name="Albersmeier A."/>
            <person name="Kalinowski J."/>
            <person name="Ruckert C."/>
        </authorList>
    </citation>
    <scope>NUCLEOTIDE SEQUENCE [LARGE SCALE GENOMIC DNA]</scope>
    <source>
        <strain evidence="1 2">NBRC 110095</strain>
    </source>
</reference>
<dbReference type="PANTHER" id="PTHR38009:SF1">
    <property type="entry name" value="CONSERVED HYPOTHETICAL PHAGE TAIL PROTEIN"/>
    <property type="match status" value="1"/>
</dbReference>